<evidence type="ECO:0000256" key="1">
    <source>
        <dbReference type="SAM" id="Coils"/>
    </source>
</evidence>
<protein>
    <submittedName>
        <fullName evidence="2">Uncharacterized protein</fullName>
    </submittedName>
</protein>
<dbReference type="EMBL" id="JAWIZZ010000056">
    <property type="protein sequence ID" value="KAK5774027.1"/>
    <property type="molecule type" value="Genomic_DNA"/>
</dbReference>
<dbReference type="AlphaFoldDB" id="A0AAN7WLJ3"/>
<dbReference type="Proteomes" id="UP001306508">
    <property type="component" value="Unassembled WGS sequence"/>
</dbReference>
<keyword evidence="1" id="KW-0175">Coiled coil</keyword>
<evidence type="ECO:0000313" key="3">
    <source>
        <dbReference type="Proteomes" id="UP001306508"/>
    </source>
</evidence>
<proteinExistence type="predicted"/>
<name>A0AAN7WLJ3_9SACH</name>
<sequence length="539" mass="62362">MVQISISGEELPQDEVIKKSKFHFFKRKGTSKALPIYIRRETLTSNTHSILNKNEKNLSREKLLDPKDFLSYAEYVQPTNEDNTGAAISDSVQKMEEAQKKSILNERSINSRSFKKLMHSFKGTKKFASKNKKEGVSQKEGTLFNIFSGENDIDKNNYLMIDSTKELKNFKLITQNNLKISKTSKNNLDNKDCGQLQTFTKKEDNIFLSENPETGREERSGYVKLIKSRPCNCTSQSQGENAIDIKINITEKMGRNIINIYNMVAIEKALPILDTSAIGDISEELTRKIYIMLQSSLTDYSDKCINFQELLFKKEEKIKLLETNLSRVEQQLIISKSYDVFLSDKTMLKKETHNNTKIMKPAGYQTNTPPRSERSNKKNDHIYYSLKNLETKYDQLYNAYGCLENESQQVKNQSILLMFYRDKSIKFLELLYQLFEGLLHKKCLIKYQLCLKELTSNYYLYKTSIVLGSQIESTKSEIEYFFDEIATDALMKKVASKLSSLTNKTKILEEKLHNCAEITPSRGDEDTKLKIKEQYDLSY</sequence>
<comment type="caution">
    <text evidence="2">The sequence shown here is derived from an EMBL/GenBank/DDBJ whole genome shotgun (WGS) entry which is preliminary data.</text>
</comment>
<organism evidence="2 3">
    <name type="scientific">Arxiozyma heterogenica</name>
    <dbReference type="NCBI Taxonomy" id="278026"/>
    <lineage>
        <taxon>Eukaryota</taxon>
        <taxon>Fungi</taxon>
        <taxon>Dikarya</taxon>
        <taxon>Ascomycota</taxon>
        <taxon>Saccharomycotina</taxon>
        <taxon>Saccharomycetes</taxon>
        <taxon>Saccharomycetales</taxon>
        <taxon>Saccharomycetaceae</taxon>
        <taxon>Arxiozyma</taxon>
    </lineage>
</organism>
<keyword evidence="3" id="KW-1185">Reference proteome</keyword>
<reference evidence="3" key="1">
    <citation type="submission" date="2023-07" db="EMBL/GenBank/DDBJ databases">
        <title>A draft genome of Kazachstania heterogenica Y-27499.</title>
        <authorList>
            <person name="Donic C."/>
            <person name="Kralova J.S."/>
            <person name="Fidel L."/>
            <person name="Ben-Dor S."/>
            <person name="Jung S."/>
        </authorList>
    </citation>
    <scope>NUCLEOTIDE SEQUENCE [LARGE SCALE GENOMIC DNA]</scope>
    <source>
        <strain evidence="3">Y27499</strain>
    </source>
</reference>
<gene>
    <name evidence="2" type="ORF">RI543_004561</name>
</gene>
<feature type="coiled-coil region" evidence="1">
    <location>
        <begin position="386"/>
        <end position="413"/>
    </location>
</feature>
<evidence type="ECO:0000313" key="2">
    <source>
        <dbReference type="EMBL" id="KAK5774027.1"/>
    </source>
</evidence>
<accession>A0AAN7WLJ3</accession>